<reference evidence="2 3" key="1">
    <citation type="submission" date="2024-10" db="EMBL/GenBank/DDBJ databases">
        <title>The Natural Products Discovery Center: Release of the First 8490 Sequenced Strains for Exploring Actinobacteria Biosynthetic Diversity.</title>
        <authorList>
            <person name="Kalkreuter E."/>
            <person name="Kautsar S.A."/>
            <person name="Yang D."/>
            <person name="Bader C.D."/>
            <person name="Teijaro C.N."/>
            <person name="Fluegel L."/>
            <person name="Davis C.M."/>
            <person name="Simpson J.R."/>
            <person name="Lauterbach L."/>
            <person name="Steele A.D."/>
            <person name="Gui C."/>
            <person name="Meng S."/>
            <person name="Li G."/>
            <person name="Viehrig K."/>
            <person name="Ye F."/>
            <person name="Su P."/>
            <person name="Kiefer A.F."/>
            <person name="Nichols A."/>
            <person name="Cepeda A.J."/>
            <person name="Yan W."/>
            <person name="Fan B."/>
            <person name="Jiang Y."/>
            <person name="Adhikari A."/>
            <person name="Zheng C.-J."/>
            <person name="Schuster L."/>
            <person name="Cowan T.M."/>
            <person name="Smanski M.J."/>
            <person name="Chevrette M.G."/>
            <person name="De Carvalho L.P.S."/>
            <person name="Shen B."/>
        </authorList>
    </citation>
    <scope>NUCLEOTIDE SEQUENCE [LARGE SCALE GENOMIC DNA]</scope>
    <source>
        <strain evidence="2 3">NPDC002593</strain>
    </source>
</reference>
<dbReference type="CDD" id="cd11614">
    <property type="entry name" value="SAF_CpaB_FlgA_like"/>
    <property type="match status" value="1"/>
</dbReference>
<keyword evidence="3" id="KW-1185">Reference proteome</keyword>
<dbReference type="Proteomes" id="UP001601992">
    <property type="component" value="Unassembled WGS sequence"/>
</dbReference>
<dbReference type="EMBL" id="JBIAQY010000005">
    <property type="protein sequence ID" value="MFF3569580.1"/>
    <property type="molecule type" value="Genomic_DNA"/>
</dbReference>
<protein>
    <submittedName>
        <fullName evidence="2">SAF domain-containing protein</fullName>
    </submittedName>
</protein>
<organism evidence="2 3">
    <name type="scientific">Nocardia jiangxiensis</name>
    <dbReference type="NCBI Taxonomy" id="282685"/>
    <lineage>
        <taxon>Bacteria</taxon>
        <taxon>Bacillati</taxon>
        <taxon>Actinomycetota</taxon>
        <taxon>Actinomycetes</taxon>
        <taxon>Mycobacteriales</taxon>
        <taxon>Nocardiaceae</taxon>
        <taxon>Nocardia</taxon>
    </lineage>
</organism>
<sequence>MTYSASGRGRSAPVRRGDLDLGRIPRWEWLRHRRPAWLDGTLARRILAAALTALAGFLLLRGNPAAQRVEVVVAAHDLPPGRAVTAADLRTAAFTANTLPGGAIHEPAPLLGATLSAPMRAGEIFTDLRVLGPRLAAAATAAPDARIVPIRLADNAVAEILRTGDRVDVVAAAEPDTPAAAPARTLASGAVVVSIPERSDNGKSPRSEDHVVLIALDSAHATTVAAASLRTALTVIFQ</sequence>
<dbReference type="Gene3D" id="3.90.1210.10">
    <property type="entry name" value="Antifreeze-like/N-acetylneuraminic acid synthase C-terminal domain"/>
    <property type="match status" value="1"/>
</dbReference>
<dbReference type="InterPro" id="IPR013974">
    <property type="entry name" value="SAF"/>
</dbReference>
<feature type="domain" description="SAF" evidence="1">
    <location>
        <begin position="69"/>
        <end position="131"/>
    </location>
</feature>
<evidence type="ECO:0000313" key="2">
    <source>
        <dbReference type="EMBL" id="MFF3569580.1"/>
    </source>
</evidence>
<dbReference type="SMART" id="SM00858">
    <property type="entry name" value="SAF"/>
    <property type="match status" value="1"/>
</dbReference>
<name>A0ABW6RZX3_9NOCA</name>
<evidence type="ECO:0000259" key="1">
    <source>
        <dbReference type="SMART" id="SM00858"/>
    </source>
</evidence>
<evidence type="ECO:0000313" key="3">
    <source>
        <dbReference type="Proteomes" id="UP001601992"/>
    </source>
</evidence>
<dbReference type="Pfam" id="PF08666">
    <property type="entry name" value="SAF"/>
    <property type="match status" value="1"/>
</dbReference>
<comment type="caution">
    <text evidence="2">The sequence shown here is derived from an EMBL/GenBank/DDBJ whole genome shotgun (WGS) entry which is preliminary data.</text>
</comment>
<accession>A0ABW6RZX3</accession>
<gene>
    <name evidence="2" type="ORF">ACFYXQ_17560</name>
</gene>
<dbReference type="RefSeq" id="WP_083895423.1">
    <property type="nucleotide sequence ID" value="NZ_JBIAQY010000005.1"/>
</dbReference>
<proteinExistence type="predicted"/>